<evidence type="ECO:0000313" key="8">
    <source>
        <dbReference type="Proteomes" id="UP001447188"/>
    </source>
</evidence>
<evidence type="ECO:0000256" key="1">
    <source>
        <dbReference type="ARBA" id="ARBA00004245"/>
    </source>
</evidence>
<feature type="region of interest" description="Disordered" evidence="5">
    <location>
        <begin position="2536"/>
        <end position="2560"/>
    </location>
</feature>
<feature type="compositionally biased region" description="Polar residues" evidence="5">
    <location>
        <begin position="2222"/>
        <end position="2236"/>
    </location>
</feature>
<evidence type="ECO:0000259" key="6">
    <source>
        <dbReference type="PROSITE" id="PS51460"/>
    </source>
</evidence>
<keyword evidence="2" id="KW-0963">Cytoplasm</keyword>
<evidence type="ECO:0000256" key="5">
    <source>
        <dbReference type="SAM" id="MobiDB-lite"/>
    </source>
</evidence>
<feature type="compositionally biased region" description="Low complexity" evidence="5">
    <location>
        <begin position="870"/>
        <end position="880"/>
    </location>
</feature>
<feature type="region of interest" description="Disordered" evidence="5">
    <location>
        <begin position="2197"/>
        <end position="2249"/>
    </location>
</feature>
<dbReference type="SUPFAM" id="SSF143575">
    <property type="entry name" value="GAS2 domain-like"/>
    <property type="match status" value="1"/>
</dbReference>
<protein>
    <recommendedName>
        <fullName evidence="6">GAR domain-containing protein</fullName>
    </recommendedName>
</protein>
<feature type="compositionally biased region" description="Acidic residues" evidence="5">
    <location>
        <begin position="999"/>
        <end position="1011"/>
    </location>
</feature>
<comment type="subcellular location">
    <subcellularLocation>
        <location evidence="1">Cytoplasm</location>
        <location evidence="1">Cytoskeleton</location>
    </subcellularLocation>
</comment>
<feature type="domain" description="GAR" evidence="6">
    <location>
        <begin position="2223"/>
        <end position="2300"/>
    </location>
</feature>
<feature type="region of interest" description="Disordered" evidence="5">
    <location>
        <begin position="1069"/>
        <end position="1092"/>
    </location>
</feature>
<gene>
    <name evidence="7" type="ORF">Q9L58_007665</name>
</gene>
<dbReference type="PANTHER" id="PTHR24216:SF65">
    <property type="entry name" value="PAXILLIN-LIKE PROTEIN 1"/>
    <property type="match status" value="1"/>
</dbReference>
<feature type="region of interest" description="Disordered" evidence="5">
    <location>
        <begin position="1"/>
        <end position="88"/>
    </location>
</feature>
<dbReference type="Gene3D" id="3.30.920.20">
    <property type="entry name" value="Gas2-like domain"/>
    <property type="match status" value="1"/>
</dbReference>
<reference evidence="7 8" key="1">
    <citation type="submission" date="2024-02" db="EMBL/GenBank/DDBJ databases">
        <title>Discinaceae phylogenomics.</title>
        <authorList>
            <person name="Dirks A.C."/>
            <person name="James T.Y."/>
        </authorList>
    </citation>
    <scope>NUCLEOTIDE SEQUENCE [LARGE SCALE GENOMIC DNA]</scope>
    <source>
        <strain evidence="7 8">ACD0624</strain>
    </source>
</reference>
<feature type="compositionally biased region" description="Acidic residues" evidence="5">
    <location>
        <begin position="978"/>
        <end position="989"/>
    </location>
</feature>
<feature type="compositionally biased region" description="Pro residues" evidence="5">
    <location>
        <begin position="2105"/>
        <end position="2114"/>
    </location>
</feature>
<proteinExistence type="predicted"/>
<feature type="compositionally biased region" description="Polar residues" evidence="5">
    <location>
        <begin position="1609"/>
        <end position="1621"/>
    </location>
</feature>
<feature type="compositionally biased region" description="Pro residues" evidence="5">
    <location>
        <begin position="881"/>
        <end position="890"/>
    </location>
</feature>
<keyword evidence="8" id="KW-1185">Reference proteome</keyword>
<feature type="region of interest" description="Disordered" evidence="5">
    <location>
        <begin position="2459"/>
        <end position="2482"/>
    </location>
</feature>
<feature type="region of interest" description="Disordered" evidence="5">
    <location>
        <begin position="1818"/>
        <end position="1891"/>
    </location>
</feature>
<evidence type="ECO:0000256" key="4">
    <source>
        <dbReference type="SAM" id="Coils"/>
    </source>
</evidence>
<evidence type="ECO:0000313" key="7">
    <source>
        <dbReference type="EMBL" id="KAL0633452.1"/>
    </source>
</evidence>
<accession>A0ABR3GBW1</accession>
<evidence type="ECO:0000256" key="2">
    <source>
        <dbReference type="ARBA" id="ARBA00022490"/>
    </source>
</evidence>
<feature type="compositionally biased region" description="Polar residues" evidence="5">
    <location>
        <begin position="2403"/>
        <end position="2414"/>
    </location>
</feature>
<feature type="compositionally biased region" description="Low complexity" evidence="5">
    <location>
        <begin position="62"/>
        <end position="88"/>
    </location>
</feature>
<feature type="compositionally biased region" description="Acidic residues" evidence="5">
    <location>
        <begin position="318"/>
        <end position="337"/>
    </location>
</feature>
<feature type="compositionally biased region" description="Polar residues" evidence="5">
    <location>
        <begin position="1636"/>
        <end position="1645"/>
    </location>
</feature>
<dbReference type="Pfam" id="PF02187">
    <property type="entry name" value="GAS2"/>
    <property type="match status" value="1"/>
</dbReference>
<dbReference type="EMBL" id="JBBBZM010000125">
    <property type="protein sequence ID" value="KAL0633452.1"/>
    <property type="molecule type" value="Genomic_DNA"/>
</dbReference>
<organism evidence="7 8">
    <name type="scientific">Discina gigas</name>
    <dbReference type="NCBI Taxonomy" id="1032678"/>
    <lineage>
        <taxon>Eukaryota</taxon>
        <taxon>Fungi</taxon>
        <taxon>Dikarya</taxon>
        <taxon>Ascomycota</taxon>
        <taxon>Pezizomycotina</taxon>
        <taxon>Pezizomycetes</taxon>
        <taxon>Pezizales</taxon>
        <taxon>Discinaceae</taxon>
        <taxon>Discina</taxon>
    </lineage>
</organism>
<sequence>MASPPPSLDRSSLFPRRPSAPGNQYAPPTPSPLSPYFVSNAPPAASTAPPKTFPTNSHYYRPPRSSLTSPTRSNISTPTGSPTRTSRQTRIQSLLASDPLLSRLTPITIVRFANDAEFGFTTIEKEWSIRAADGIVKVGEWLREVEGWNLNWRRASGQRGSRSVAGRDMAAGYLPPSPDRPKKRRKVSVHKPSTEGENGTMRSITEVDEGEDIGVGSVKAAKKNTRRRLFVQWGVDSSDKEEELPEVVLLPPPQSADTSNARHPRKPLTPYQLKLQRQKAAEEAEEVGPTQPTKQTSFPTPQQTPVIVKEVVDNHHEEEEEEGSEEGSDDDGEEGEEYWGSLRKSSVEKYEARIAFIKSEIEELEVEALKSKVLSYRTGTTNPLTDSSAIITATTLQLLPPLHRLTKLLSLWTVRLAILRVVPVFLRWLGIARDALDAGYAAIHHPSISPNHSPHYSDSTSPKWRGLEEETYTLLQETISQKVATAGQLMDTMLDALEGREDVLPDLWISELEEVEECFGAWEMDGERVVLEGRLRLDDLRHHQTRREELEREREKTVLVLEQERSAREAEQVGVEVDGVMERAEETERGLREAIEANEVVAEGIELGDDIEGAGSPVEGYGSEWVGRELLMKLESVEKMRMARSWSIGSETETEAEWVDANEERVRISRGGSIADTSGVRRHGLSLDPIHIEKRWSGISTGSTPYMTPMPTSWFVQNGYVPENHGFRGPSLFLYPSDIAPARNYPIQHPAAGQIHPATQLHPDVTQAHPATTQTHPAVIQNHPAVTQTHPSVTQIHPVTTQIHPSVTQSHPAVTQIHPSTIQTHPATTQVHPSVTQSHPAVTQIHPSTIQLHPSVIQNHPAVTQLHPSTTQPHPATQIPAAPPQTPPPKPQKERSASASPEIIKELPHILAAARSFFKVEKQLEVGRELDRESEKVLAAQIKAEEKERRNYEEEEIDRLAELEAAKFFEECERAADAEVEEEEGQWADDEGRERAREEEEEEEDDDEEEERNMVWRAAAEHGLWATAGESQREQIARRQKAAAAEAEVEREAIKELEFRQRIAIGEAGVTEEADAEHQEAQTEAERKRRASLERVSSLEAARLSTEAEHQRLLAEEAAFIVAEERQRLGKEREAHSERILANQEEVAERTRLAAAAATATAVSVSVAAAEAERRRHRHKHKEGGFAAAEIKRIEAEAGRQRLAEESKRQKKAEASRLVAAKAARLKAEAEADQQRRLEVERLAALEAVRLADEAEKERQKLVDEEAERQRVAAAAAATAAIEAERQRLVEEKAALVSAAQQAALVEAAEREEKKRAVEAEVERKRLIEEEAEKQRGLEIERLAAIRAENQRIATLEAERQRVIEEESRRNAEAQAEATIRSEQEATRKQEKLERLAIEAAHVAEEEAERLRVVKEEAERLRLVEIERLAALKAARVVAEEEAERQIVADQQKAEAERLAALATKEAELQKILEQQAKLAADSEAELKSRQNLALVERERQLLAIQEAERLKMEREIEEARIKAEIVKEEEERRRQKSLLAAEKHTGSNSEGGSISGDDVTEEYSDVTRVGKPLPLKNSDEDSEGDRIRLSKSHTSQPSVPPPSAEMTPVTSRSSSAQGTPEWSPESPKITLASAKATQEVSDGSSDFDSEVDLVAAESRAAHDSLQKALSGESDLLSPADEVLTSPKDSAERELPGVVGSPDRSIPEISLTGVPSVFVAPLTPQNPSGFGELEHTPGAAVWNHSVNSPVFDDVDSFGDGLFPSDANIDEGRYQELENYRAEDDSSDFDVMPIANSTPKHARRLGRLSGLDSITEVLTPHTPHEQYFKAPDGSRLDDDDTPSKRGKRGDLALPDGFSRDGEDSDGSPRRYSNDMQQWGPIPLDMSSARPRSSMSNKVCLPILVVSEFADFNKSSMSNLSTKIRPTPEAKPSIKTQRSQRFTRKAPLDMSKPRSLSSTGDRPRPLSAASDYYISPGLTTSGPLPRAMQKGPPRVPSGERPRPPSAASDYYTPPGSKVPPKAIIRGPPRVPSGERPRPASSTSDYVPPGSTGLKVLPRAVLKGAPKGALGPAMKAIRRSRKDIDSDDESVAGEPRWPRSRENTPDWAPSPPTPIPGQAPRLNVAKHSRQPSNFANQVTPDKNRRLYQSGISYNQEGSSLVPKPPKLEFPRQSLDDKVNGILAALASPVRLTASNLQKLSEATNKRQPPLRTFDAPSNIPAPRSIGSNPSITSDATSFSRGGRRHVPSTPGDIKLYHLHRTDGQAPIKLYIRLVGEKGERVMVRVGGGWADLAEYLKEYATHHGSKRRVVSEGRIEIQDFGAAAQHHSLHPARSVSSLRTASPAPGSRPGSPHTGNRSRSASAMGFNCRAESPFSRRAESPSPASPQRVAMRGGHNGTTKDLPITPTLTMFQPLTYQRPSGLSPPTGSRPSSRPGSSHSTAGVIRRSASRLSFSSAFDSGEMGGLIDPGQSKPLGLAGPKGKKNEISPENQAWVEEMLGEVQKVNAGRRRRLTGGSNNGDMDFNPGEIMELQAGTGAQQFGGRLGISDMGKQGGTRRVFPRQG</sequence>
<evidence type="ECO:0000256" key="3">
    <source>
        <dbReference type="ARBA" id="ARBA00023212"/>
    </source>
</evidence>
<name>A0ABR3GBW1_9PEZI</name>
<feature type="compositionally biased region" description="Basic and acidic residues" evidence="5">
    <location>
        <begin position="1856"/>
        <end position="1871"/>
    </location>
</feature>
<keyword evidence="4" id="KW-0175">Coiled coil</keyword>
<feature type="region of interest" description="Disordered" evidence="5">
    <location>
        <begin position="240"/>
        <end position="339"/>
    </location>
</feature>
<dbReference type="PROSITE" id="PS51460">
    <property type="entry name" value="GAR"/>
    <property type="match status" value="1"/>
</dbReference>
<feature type="region of interest" description="Disordered" evidence="5">
    <location>
        <begin position="161"/>
        <end position="200"/>
    </location>
</feature>
<comment type="caution">
    <text evidence="7">The sequence shown here is derived from an EMBL/GenBank/DDBJ whole genome shotgun (WGS) entry which is preliminary data.</text>
</comment>
<feature type="compositionally biased region" description="Polar residues" evidence="5">
    <location>
        <begin position="290"/>
        <end position="305"/>
    </location>
</feature>
<feature type="region of interest" description="Disordered" evidence="5">
    <location>
        <begin position="865"/>
        <end position="900"/>
    </location>
</feature>
<feature type="compositionally biased region" description="Basic and acidic residues" evidence="5">
    <location>
        <begin position="1821"/>
        <end position="1835"/>
    </location>
</feature>
<feature type="region of interest" description="Disordered" evidence="5">
    <location>
        <begin position="1666"/>
        <end position="1707"/>
    </location>
</feature>
<feature type="compositionally biased region" description="Low complexity" evidence="5">
    <location>
        <begin position="41"/>
        <end position="55"/>
    </location>
</feature>
<feature type="compositionally biased region" description="Low complexity" evidence="5">
    <location>
        <begin position="2415"/>
        <end position="2443"/>
    </location>
</feature>
<feature type="region of interest" description="Disordered" evidence="5">
    <location>
        <begin position="1528"/>
        <end position="1649"/>
    </location>
</feature>
<dbReference type="InterPro" id="IPR003108">
    <property type="entry name" value="GAR_dom"/>
</dbReference>
<feature type="coiled-coil region" evidence="4">
    <location>
        <begin position="930"/>
        <end position="963"/>
    </location>
</feature>
<dbReference type="InterPro" id="IPR036534">
    <property type="entry name" value="GAR_dom_sf"/>
</dbReference>
<dbReference type="Proteomes" id="UP001447188">
    <property type="component" value="Unassembled WGS sequence"/>
</dbReference>
<feature type="compositionally biased region" description="Basic and acidic residues" evidence="5">
    <location>
        <begin position="1076"/>
        <end position="1092"/>
    </location>
</feature>
<feature type="region of interest" description="Disordered" evidence="5">
    <location>
        <begin position="2320"/>
        <end position="2443"/>
    </location>
</feature>
<feature type="region of interest" description="Disordered" evidence="5">
    <location>
        <begin position="1916"/>
        <end position="2118"/>
    </location>
</feature>
<keyword evidence="3" id="KW-0206">Cytoskeleton</keyword>
<feature type="coiled-coil region" evidence="4">
    <location>
        <begin position="1223"/>
        <end position="1424"/>
    </location>
</feature>
<feature type="compositionally biased region" description="Low complexity" evidence="5">
    <location>
        <begin position="2338"/>
        <end position="2349"/>
    </location>
</feature>
<dbReference type="PANTHER" id="PTHR24216">
    <property type="entry name" value="PAXILLIN-RELATED"/>
    <property type="match status" value="1"/>
</dbReference>
<feature type="region of interest" description="Disordered" evidence="5">
    <location>
        <begin position="973"/>
        <end position="1014"/>
    </location>
</feature>